<dbReference type="PANTHER" id="PTHR10655">
    <property type="entry name" value="LYSOPHOSPHOLIPASE-RELATED"/>
    <property type="match status" value="1"/>
</dbReference>
<evidence type="ECO:0000256" key="2">
    <source>
        <dbReference type="ARBA" id="ARBA00022801"/>
    </source>
</evidence>
<dbReference type="GO" id="GO:0052689">
    <property type="term" value="F:carboxylic ester hydrolase activity"/>
    <property type="evidence" value="ECO:0007669"/>
    <property type="project" value="TreeGrafter"/>
</dbReference>
<evidence type="ECO:0000259" key="3">
    <source>
        <dbReference type="Pfam" id="PF02230"/>
    </source>
</evidence>
<dbReference type="OrthoDB" id="2418081at2759"/>
<dbReference type="Proteomes" id="UP000187209">
    <property type="component" value="Unassembled WGS sequence"/>
</dbReference>
<dbReference type="InterPro" id="IPR003140">
    <property type="entry name" value="PLipase/COase/thioEstase"/>
</dbReference>
<protein>
    <recommendedName>
        <fullName evidence="3">Phospholipase/carboxylesterase/thioesterase domain-containing protein</fullName>
    </recommendedName>
</protein>
<comment type="caution">
    <text evidence="4">The sequence shown here is derived from an EMBL/GenBank/DDBJ whole genome shotgun (WGS) entry which is preliminary data.</text>
</comment>
<keyword evidence="2" id="KW-0378">Hydrolase</keyword>
<dbReference type="GO" id="GO:0005737">
    <property type="term" value="C:cytoplasm"/>
    <property type="evidence" value="ECO:0007669"/>
    <property type="project" value="TreeGrafter"/>
</dbReference>
<dbReference type="AlphaFoldDB" id="A0A1R2AV97"/>
<dbReference type="Gene3D" id="3.40.50.1820">
    <property type="entry name" value="alpha/beta hydrolase"/>
    <property type="match status" value="1"/>
</dbReference>
<reference evidence="4 5" key="1">
    <citation type="submission" date="2016-11" db="EMBL/GenBank/DDBJ databases">
        <title>The macronuclear genome of Stentor coeruleus: a giant cell with tiny introns.</title>
        <authorList>
            <person name="Slabodnick M."/>
            <person name="Ruby J.G."/>
            <person name="Reiff S.B."/>
            <person name="Swart E.C."/>
            <person name="Gosai S."/>
            <person name="Prabakaran S."/>
            <person name="Witkowska E."/>
            <person name="Larue G.E."/>
            <person name="Fisher S."/>
            <person name="Freeman R.M."/>
            <person name="Gunawardena J."/>
            <person name="Chu W."/>
            <person name="Stover N.A."/>
            <person name="Gregory B.D."/>
            <person name="Nowacki M."/>
            <person name="Derisi J."/>
            <person name="Roy S.W."/>
            <person name="Marshall W.F."/>
            <person name="Sood P."/>
        </authorList>
    </citation>
    <scope>NUCLEOTIDE SEQUENCE [LARGE SCALE GENOMIC DNA]</scope>
    <source>
        <strain evidence="4">WM001</strain>
    </source>
</reference>
<evidence type="ECO:0000313" key="4">
    <source>
        <dbReference type="EMBL" id="OMJ68372.1"/>
    </source>
</evidence>
<feature type="domain" description="Phospholipase/carboxylesterase/thioesterase" evidence="3">
    <location>
        <begin position="16"/>
        <end position="208"/>
    </location>
</feature>
<organism evidence="4 5">
    <name type="scientific">Stentor coeruleus</name>
    <dbReference type="NCBI Taxonomy" id="5963"/>
    <lineage>
        <taxon>Eukaryota</taxon>
        <taxon>Sar</taxon>
        <taxon>Alveolata</taxon>
        <taxon>Ciliophora</taxon>
        <taxon>Postciliodesmatophora</taxon>
        <taxon>Heterotrichea</taxon>
        <taxon>Heterotrichida</taxon>
        <taxon>Stentoridae</taxon>
        <taxon>Stentor</taxon>
    </lineage>
</organism>
<dbReference type="GO" id="GO:0008474">
    <property type="term" value="F:palmitoyl-(protein) hydrolase activity"/>
    <property type="evidence" value="ECO:0007669"/>
    <property type="project" value="TreeGrafter"/>
</dbReference>
<dbReference type="InterPro" id="IPR029058">
    <property type="entry name" value="AB_hydrolase_fold"/>
</dbReference>
<evidence type="ECO:0000313" key="5">
    <source>
        <dbReference type="Proteomes" id="UP000187209"/>
    </source>
</evidence>
<gene>
    <name evidence="4" type="ORF">SteCoe_34202</name>
</gene>
<evidence type="ECO:0000256" key="1">
    <source>
        <dbReference type="ARBA" id="ARBA00006499"/>
    </source>
</evidence>
<keyword evidence="5" id="KW-1185">Reference proteome</keyword>
<proteinExistence type="inferred from homology"/>
<name>A0A1R2AV97_9CILI</name>
<sequence length="212" mass="24440">MQVVRNGMDFIIIPEVHRRTLVWIHGYGDTGELFCDDFFKEPLIADCKVILPTAEEKKVSPHSNEKVRSWYERKGSFKYNNSIENSVERINSILREESKHTDCLMIGGFSQGAVMSLYCGLCRYEGPIKAIIALSGFAIPMEIPQNKLSTPVLLYHGAQDNRIALNDSVKTIEKHLKGVNYHLEVHPRMPHEVYLEEYDFIRNWLRTTLNIT</sequence>
<dbReference type="EMBL" id="MPUH01001341">
    <property type="protein sequence ID" value="OMJ68372.1"/>
    <property type="molecule type" value="Genomic_DNA"/>
</dbReference>
<dbReference type="PANTHER" id="PTHR10655:SF17">
    <property type="entry name" value="LYSOPHOSPHOLIPASE-LIKE PROTEIN 1"/>
    <property type="match status" value="1"/>
</dbReference>
<dbReference type="InterPro" id="IPR050565">
    <property type="entry name" value="LYPA1-2/EST-like"/>
</dbReference>
<comment type="similarity">
    <text evidence="1">Belongs to the AB hydrolase superfamily. AB hydrolase 2 family.</text>
</comment>
<dbReference type="Pfam" id="PF02230">
    <property type="entry name" value="Abhydrolase_2"/>
    <property type="match status" value="1"/>
</dbReference>
<accession>A0A1R2AV97</accession>
<dbReference type="SUPFAM" id="SSF53474">
    <property type="entry name" value="alpha/beta-Hydrolases"/>
    <property type="match status" value="1"/>
</dbReference>